<feature type="compositionally biased region" description="Polar residues" evidence="1">
    <location>
        <begin position="146"/>
        <end position="156"/>
    </location>
</feature>
<gene>
    <name evidence="2" type="ORF">SLS62_000906</name>
</gene>
<keyword evidence="3" id="KW-1185">Reference proteome</keyword>
<feature type="region of interest" description="Disordered" evidence="1">
    <location>
        <begin position="116"/>
        <end position="156"/>
    </location>
</feature>
<reference evidence="2 3" key="1">
    <citation type="submission" date="2024-02" db="EMBL/GenBank/DDBJ databases">
        <title>De novo assembly and annotation of 12 fungi associated with fruit tree decline syndrome in Ontario, Canada.</title>
        <authorList>
            <person name="Sulman M."/>
            <person name="Ellouze W."/>
            <person name="Ilyukhin E."/>
        </authorList>
    </citation>
    <scope>NUCLEOTIDE SEQUENCE [LARGE SCALE GENOMIC DNA]</scope>
    <source>
        <strain evidence="2 3">M11/M66-122</strain>
    </source>
</reference>
<proteinExistence type="predicted"/>
<dbReference type="Proteomes" id="UP001320420">
    <property type="component" value="Unassembled WGS sequence"/>
</dbReference>
<evidence type="ECO:0000256" key="1">
    <source>
        <dbReference type="SAM" id="MobiDB-lite"/>
    </source>
</evidence>
<accession>A0AAN9YX02</accession>
<protein>
    <submittedName>
        <fullName evidence="2">Uncharacterized protein</fullName>
    </submittedName>
</protein>
<dbReference type="AlphaFoldDB" id="A0AAN9YX02"/>
<comment type="caution">
    <text evidence="2">The sequence shown here is derived from an EMBL/GenBank/DDBJ whole genome shotgun (WGS) entry which is preliminary data.</text>
</comment>
<evidence type="ECO:0000313" key="2">
    <source>
        <dbReference type="EMBL" id="KAK7756890.1"/>
    </source>
</evidence>
<dbReference type="EMBL" id="JAKJXP020000004">
    <property type="protein sequence ID" value="KAK7756890.1"/>
    <property type="molecule type" value="Genomic_DNA"/>
</dbReference>
<sequence>MVYGLRMPKGQKWGVVLIESNLLVISGSIPTLRCFLNHAVPKIMGGPKHSLKPNPNTPRTQVYTPAEKRRNQHYTRFGGSDKEEDELELQTLGQMGAKKHGHRGGGSTTVVRGVGTTTIEAGRPSTNSNWDDRPGGEDDDSERAIVQTTTVTVQHE</sequence>
<evidence type="ECO:0000313" key="3">
    <source>
        <dbReference type="Proteomes" id="UP001320420"/>
    </source>
</evidence>
<name>A0AAN9YX02_9PEZI</name>
<organism evidence="2 3">
    <name type="scientific">Diatrype stigma</name>
    <dbReference type="NCBI Taxonomy" id="117547"/>
    <lineage>
        <taxon>Eukaryota</taxon>
        <taxon>Fungi</taxon>
        <taxon>Dikarya</taxon>
        <taxon>Ascomycota</taxon>
        <taxon>Pezizomycotina</taxon>
        <taxon>Sordariomycetes</taxon>
        <taxon>Xylariomycetidae</taxon>
        <taxon>Xylariales</taxon>
        <taxon>Diatrypaceae</taxon>
        <taxon>Diatrype</taxon>
    </lineage>
</organism>